<evidence type="ECO:0000256" key="5">
    <source>
        <dbReference type="ARBA" id="ARBA00023136"/>
    </source>
</evidence>
<dbReference type="STRING" id="1371.GCA_900166605_01470"/>
<dbReference type="InterPro" id="IPR051401">
    <property type="entry name" value="GtrA_CellWall_Glycosyl"/>
</dbReference>
<name>A0A510Y560_MARHA</name>
<evidence type="ECO:0000256" key="3">
    <source>
        <dbReference type="ARBA" id="ARBA00022692"/>
    </source>
</evidence>
<keyword evidence="9" id="KW-1185">Reference proteome</keyword>
<gene>
    <name evidence="8" type="ORF">MHA01_13830</name>
</gene>
<accession>A0A510Y560</accession>
<evidence type="ECO:0000259" key="7">
    <source>
        <dbReference type="Pfam" id="PF04138"/>
    </source>
</evidence>
<evidence type="ECO:0000313" key="8">
    <source>
        <dbReference type="EMBL" id="GEK58478.1"/>
    </source>
</evidence>
<keyword evidence="4 6" id="KW-1133">Transmembrane helix</keyword>
<protein>
    <recommendedName>
        <fullName evidence="7">GtrA/DPMS transmembrane domain-containing protein</fullName>
    </recommendedName>
</protein>
<dbReference type="OrthoDB" id="2666802at2"/>
<organism evidence="8 9">
    <name type="scientific">Marinococcus halophilus</name>
    <dbReference type="NCBI Taxonomy" id="1371"/>
    <lineage>
        <taxon>Bacteria</taxon>
        <taxon>Bacillati</taxon>
        <taxon>Bacillota</taxon>
        <taxon>Bacilli</taxon>
        <taxon>Bacillales</taxon>
        <taxon>Bacillaceae</taxon>
        <taxon>Marinococcus</taxon>
    </lineage>
</organism>
<comment type="caution">
    <text evidence="8">The sequence shown here is derived from an EMBL/GenBank/DDBJ whole genome shotgun (WGS) entry which is preliminary data.</text>
</comment>
<dbReference type="Proteomes" id="UP000321051">
    <property type="component" value="Unassembled WGS sequence"/>
</dbReference>
<dbReference type="Pfam" id="PF04138">
    <property type="entry name" value="GtrA_DPMS_TM"/>
    <property type="match status" value="1"/>
</dbReference>
<feature type="transmembrane region" description="Helical" evidence="6">
    <location>
        <begin position="39"/>
        <end position="61"/>
    </location>
</feature>
<proteinExistence type="inferred from homology"/>
<feature type="transmembrane region" description="Helical" evidence="6">
    <location>
        <begin position="73"/>
        <end position="92"/>
    </location>
</feature>
<evidence type="ECO:0000313" key="9">
    <source>
        <dbReference type="Proteomes" id="UP000321051"/>
    </source>
</evidence>
<dbReference type="GO" id="GO:0000271">
    <property type="term" value="P:polysaccharide biosynthetic process"/>
    <property type="evidence" value="ECO:0007669"/>
    <property type="project" value="InterPro"/>
</dbReference>
<keyword evidence="5 6" id="KW-0472">Membrane</keyword>
<dbReference type="PANTHER" id="PTHR38459:SF1">
    <property type="entry name" value="PROPHAGE BACTOPRENOL-LINKED GLUCOSE TRANSLOCASE HOMOLOG"/>
    <property type="match status" value="1"/>
</dbReference>
<dbReference type="RefSeq" id="WP_079475297.1">
    <property type="nucleotide sequence ID" value="NZ_BJUN01000006.1"/>
</dbReference>
<keyword evidence="3 6" id="KW-0812">Transmembrane</keyword>
<dbReference type="EMBL" id="BJUN01000006">
    <property type="protein sequence ID" value="GEK58478.1"/>
    <property type="molecule type" value="Genomic_DNA"/>
</dbReference>
<evidence type="ECO:0000256" key="1">
    <source>
        <dbReference type="ARBA" id="ARBA00004141"/>
    </source>
</evidence>
<dbReference type="InterPro" id="IPR007267">
    <property type="entry name" value="GtrA_DPMS_TM"/>
</dbReference>
<evidence type="ECO:0000256" key="2">
    <source>
        <dbReference type="ARBA" id="ARBA00009399"/>
    </source>
</evidence>
<feature type="transmembrane region" description="Helical" evidence="6">
    <location>
        <begin position="12"/>
        <end position="33"/>
    </location>
</feature>
<comment type="subcellular location">
    <subcellularLocation>
        <location evidence="1">Membrane</location>
        <topology evidence="1">Multi-pass membrane protein</topology>
    </subcellularLocation>
</comment>
<dbReference type="PANTHER" id="PTHR38459">
    <property type="entry name" value="PROPHAGE BACTOPRENOL-LINKED GLUCOSE TRANSLOCASE HOMOLOG"/>
    <property type="match status" value="1"/>
</dbReference>
<evidence type="ECO:0000256" key="6">
    <source>
        <dbReference type="SAM" id="Phobius"/>
    </source>
</evidence>
<evidence type="ECO:0000256" key="4">
    <source>
        <dbReference type="ARBA" id="ARBA00022989"/>
    </source>
</evidence>
<comment type="similarity">
    <text evidence="2">Belongs to the GtrA family.</text>
</comment>
<feature type="transmembrane region" description="Helical" evidence="6">
    <location>
        <begin position="104"/>
        <end position="122"/>
    </location>
</feature>
<feature type="domain" description="GtrA/DPMS transmembrane" evidence="7">
    <location>
        <begin position="10"/>
        <end position="118"/>
    </location>
</feature>
<dbReference type="AlphaFoldDB" id="A0A510Y560"/>
<reference evidence="8 9" key="1">
    <citation type="submission" date="2019-07" db="EMBL/GenBank/DDBJ databases">
        <title>Whole genome shotgun sequence of Marinococcus halophilus NBRC 102359.</title>
        <authorList>
            <person name="Hosoyama A."/>
            <person name="Uohara A."/>
            <person name="Ohji S."/>
            <person name="Ichikawa N."/>
        </authorList>
    </citation>
    <scope>NUCLEOTIDE SEQUENCE [LARGE SCALE GENOMIC DNA]</scope>
    <source>
        <strain evidence="8 9">NBRC 102359</strain>
    </source>
</reference>
<dbReference type="GO" id="GO:0005886">
    <property type="term" value="C:plasma membrane"/>
    <property type="evidence" value="ECO:0007669"/>
    <property type="project" value="TreeGrafter"/>
</dbReference>
<sequence length="124" mass="14253">MKQLDNEFTRFVLVGGMNTLNYYAAYLLLHVVLSVPYMVAHITGFFISFVISFFLNTYFTYQVRPTWKKFFQFPLTQVVNVGASSVFAYIFVEWLDINSTIAPLGAVIFTIPITFIVTGKILKR</sequence>